<dbReference type="STRING" id="416943.SAMN05445871_5377"/>
<evidence type="ECO:0008006" key="3">
    <source>
        <dbReference type="Google" id="ProtNLM"/>
    </source>
</evidence>
<name>A0A1H7P6U8_9BURK</name>
<dbReference type="Gene3D" id="3.40.50.11350">
    <property type="match status" value="1"/>
</dbReference>
<dbReference type="Proteomes" id="UP000199120">
    <property type="component" value="Unassembled WGS sequence"/>
</dbReference>
<proteinExistence type="predicted"/>
<reference evidence="2" key="1">
    <citation type="submission" date="2016-10" db="EMBL/GenBank/DDBJ databases">
        <authorList>
            <person name="Varghese N."/>
            <person name="Submissions S."/>
        </authorList>
    </citation>
    <scope>NUCLEOTIDE SEQUENCE [LARGE SCALE GENOMIC DNA]</scope>
    <source>
        <strain evidence="2">LMG 26416</strain>
    </source>
</reference>
<keyword evidence="2" id="KW-1185">Reference proteome</keyword>
<dbReference type="EMBL" id="FOAJ01000006">
    <property type="protein sequence ID" value="SEL31128.1"/>
    <property type="molecule type" value="Genomic_DNA"/>
</dbReference>
<sequence length="336" mass="36781">MSRNVVDFARRIRRSEGFKSLVATPGRLAIRAQQRLNHGVFSIEIREISGFFSVLQMVLFVLMYCDEKHLFPDISARGKIYGDPSGRTDWFGALFEPVGRGAAPSPARKVRTSKVADLVHLGFRKRYERRLTIDDANRLFLSYYRPSASVTEEVDALCRSLDIGATTLGVHFRGTDKKLEAVPVSWQDFCALVASVLRENPQLTNVFVSSDEAAFIDYFTAQPFGVPVHVAPARHLASGGLPVHFSGHPGLAIAREALVACLLLSRCGYLVKTPSYLSGWSKIFNPALPVRLASPPRPDAFWFPDSQLWTESASAAAAQAPAAGEDAFANASPNGA</sequence>
<protein>
    <recommendedName>
        <fullName evidence="3">Nodulation protein Z (NodZ)</fullName>
    </recommendedName>
</protein>
<gene>
    <name evidence="1" type="ORF">SAMN05192542_106245</name>
</gene>
<dbReference type="AlphaFoldDB" id="A0A1H7P6U8"/>
<evidence type="ECO:0000313" key="2">
    <source>
        <dbReference type="Proteomes" id="UP000199120"/>
    </source>
</evidence>
<accession>A0A1H7P6U8</accession>
<dbReference type="RefSeq" id="WP_090550940.1">
    <property type="nucleotide sequence ID" value="NZ_FNSR01000002.1"/>
</dbReference>
<evidence type="ECO:0000313" key="1">
    <source>
        <dbReference type="EMBL" id="SEL31128.1"/>
    </source>
</evidence>
<dbReference type="OrthoDB" id="1421572at2"/>
<organism evidence="1 2">
    <name type="scientific">Paraburkholderia caballeronis</name>
    <dbReference type="NCBI Taxonomy" id="416943"/>
    <lineage>
        <taxon>Bacteria</taxon>
        <taxon>Pseudomonadati</taxon>
        <taxon>Pseudomonadota</taxon>
        <taxon>Betaproteobacteria</taxon>
        <taxon>Burkholderiales</taxon>
        <taxon>Burkholderiaceae</taxon>
        <taxon>Paraburkholderia</taxon>
    </lineage>
</organism>